<dbReference type="AlphaFoldDB" id="A0A7R9FC11"/>
<evidence type="ECO:0000313" key="2">
    <source>
        <dbReference type="EMBL" id="CAD7450784.1"/>
    </source>
</evidence>
<evidence type="ECO:0008006" key="3">
    <source>
        <dbReference type="Google" id="ProtNLM"/>
    </source>
</evidence>
<dbReference type="EMBL" id="OD578639">
    <property type="protein sequence ID" value="CAD7450784.1"/>
    <property type="molecule type" value="Genomic_DNA"/>
</dbReference>
<name>A0A7R9FC11_9NEOP</name>
<evidence type="ECO:0000256" key="1">
    <source>
        <dbReference type="SAM" id="MobiDB-lite"/>
    </source>
</evidence>
<organism evidence="2">
    <name type="scientific">Timema bartmani</name>
    <dbReference type="NCBI Taxonomy" id="61472"/>
    <lineage>
        <taxon>Eukaryota</taxon>
        <taxon>Metazoa</taxon>
        <taxon>Ecdysozoa</taxon>
        <taxon>Arthropoda</taxon>
        <taxon>Hexapoda</taxon>
        <taxon>Insecta</taxon>
        <taxon>Pterygota</taxon>
        <taxon>Neoptera</taxon>
        <taxon>Polyneoptera</taxon>
        <taxon>Phasmatodea</taxon>
        <taxon>Timematodea</taxon>
        <taxon>Timematoidea</taxon>
        <taxon>Timematidae</taxon>
        <taxon>Timema</taxon>
    </lineage>
</organism>
<reference evidence="2" key="1">
    <citation type="submission" date="2020-11" db="EMBL/GenBank/DDBJ databases">
        <authorList>
            <person name="Tran Van P."/>
        </authorList>
    </citation>
    <scope>NUCLEOTIDE SEQUENCE</scope>
</reference>
<feature type="compositionally biased region" description="Low complexity" evidence="1">
    <location>
        <begin position="92"/>
        <end position="116"/>
    </location>
</feature>
<proteinExistence type="predicted"/>
<feature type="region of interest" description="Disordered" evidence="1">
    <location>
        <begin position="91"/>
        <end position="125"/>
    </location>
</feature>
<gene>
    <name evidence="2" type="ORF">TBIB3V08_LOCUS13053</name>
</gene>
<accession>A0A7R9FC11</accession>
<sequence length="158" mass="17783">MSAYAVVLEEIGLQDSLTLDQAKKKWDNLLRKYKDLKNPKTGRGTEGEETPKSWPFWEAMDLAVGQRDIMNLPELYCSSSGLQPRAESVVDSWEGYEASSSNSSQSPSPQVASYSSTKRGTKRKLNENVFKETCEKIQGTLERQGDKLNQLLEAFLNK</sequence>
<protein>
    <recommendedName>
        <fullName evidence="3">MADF domain-containing protein</fullName>
    </recommendedName>
</protein>